<keyword evidence="2" id="KW-1185">Reference proteome</keyword>
<name>A0ABW1N9Y1_9ACTN</name>
<accession>A0ABW1N9Y1</accession>
<evidence type="ECO:0000313" key="2">
    <source>
        <dbReference type="Proteomes" id="UP001596137"/>
    </source>
</evidence>
<dbReference type="RefSeq" id="WP_380746962.1">
    <property type="nucleotide sequence ID" value="NZ_JBHSRF010000003.1"/>
</dbReference>
<sequence length="224" mass="24417">MTSPSARGRRARRLVLLPVVTVLVAGVLAANAFLGGFEEAVPAPESLGKGAEVDQGRMRTRFVDAVVRVGGHDGIGISDKRYLEIVLSVTNQSDRTISAYTMDNVLPTVRADGEVIKPKDPSEGLGPRFVVSVPGHAYDQLHPGVPSTVIMAFELAEGERAPKSVRIDTGTYVWRETFFAETYEWTMVMEEKPPTKEDVAKGRTGRWEPVVTARVDLPVRSVDA</sequence>
<comment type="caution">
    <text evidence="1">The sequence shown here is derived from an EMBL/GenBank/DDBJ whole genome shotgun (WGS) entry which is preliminary data.</text>
</comment>
<organism evidence="1 2">
    <name type="scientific">Sphaerisporangium aureirubrum</name>
    <dbReference type="NCBI Taxonomy" id="1544736"/>
    <lineage>
        <taxon>Bacteria</taxon>
        <taxon>Bacillati</taxon>
        <taxon>Actinomycetota</taxon>
        <taxon>Actinomycetes</taxon>
        <taxon>Streptosporangiales</taxon>
        <taxon>Streptosporangiaceae</taxon>
        <taxon>Sphaerisporangium</taxon>
    </lineage>
</organism>
<evidence type="ECO:0000313" key="1">
    <source>
        <dbReference type="EMBL" id="MFC6080184.1"/>
    </source>
</evidence>
<dbReference type="EMBL" id="JBHSRF010000003">
    <property type="protein sequence ID" value="MFC6080184.1"/>
    <property type="molecule type" value="Genomic_DNA"/>
</dbReference>
<dbReference type="Proteomes" id="UP001596137">
    <property type="component" value="Unassembled WGS sequence"/>
</dbReference>
<evidence type="ECO:0008006" key="3">
    <source>
        <dbReference type="Google" id="ProtNLM"/>
    </source>
</evidence>
<protein>
    <recommendedName>
        <fullName evidence="3">DUF4352 domain-containing protein</fullName>
    </recommendedName>
</protein>
<proteinExistence type="predicted"/>
<gene>
    <name evidence="1" type="ORF">ACFP1K_03370</name>
</gene>
<reference evidence="2" key="1">
    <citation type="journal article" date="2019" name="Int. J. Syst. Evol. Microbiol.">
        <title>The Global Catalogue of Microorganisms (GCM) 10K type strain sequencing project: providing services to taxonomists for standard genome sequencing and annotation.</title>
        <authorList>
            <consortium name="The Broad Institute Genomics Platform"/>
            <consortium name="The Broad Institute Genome Sequencing Center for Infectious Disease"/>
            <person name="Wu L."/>
            <person name="Ma J."/>
        </authorList>
    </citation>
    <scope>NUCLEOTIDE SEQUENCE [LARGE SCALE GENOMIC DNA]</scope>
    <source>
        <strain evidence="2">JCM 30346</strain>
    </source>
</reference>